<keyword evidence="1" id="KW-0812">Transmembrane</keyword>
<proteinExistence type="predicted"/>
<evidence type="ECO:0000313" key="3">
    <source>
        <dbReference type="Proteomes" id="UP000604825"/>
    </source>
</evidence>
<protein>
    <submittedName>
        <fullName evidence="2">Uncharacterized protein</fullName>
    </submittedName>
</protein>
<dbReference type="PANTHER" id="PTHR46610:SF12">
    <property type="entry name" value="OS06G0146600 PROTEIN"/>
    <property type="match status" value="1"/>
</dbReference>
<dbReference type="EMBL" id="CAJGYO010000018">
    <property type="protein sequence ID" value="CAD6337749.1"/>
    <property type="molecule type" value="Genomic_DNA"/>
</dbReference>
<evidence type="ECO:0000256" key="1">
    <source>
        <dbReference type="SAM" id="Phobius"/>
    </source>
</evidence>
<dbReference type="AlphaFoldDB" id="A0A811S5K7"/>
<dbReference type="PANTHER" id="PTHR46610">
    <property type="entry name" value="OS05G0181300 PROTEIN"/>
    <property type="match status" value="1"/>
</dbReference>
<evidence type="ECO:0000313" key="2">
    <source>
        <dbReference type="EMBL" id="CAD6337749.1"/>
    </source>
</evidence>
<keyword evidence="1" id="KW-0472">Membrane</keyword>
<name>A0A811S5K7_9POAL</name>
<dbReference type="InterPro" id="IPR045501">
    <property type="entry name" value="DUF6490"/>
</dbReference>
<organism evidence="2 3">
    <name type="scientific">Miscanthus lutarioriparius</name>
    <dbReference type="NCBI Taxonomy" id="422564"/>
    <lineage>
        <taxon>Eukaryota</taxon>
        <taxon>Viridiplantae</taxon>
        <taxon>Streptophyta</taxon>
        <taxon>Embryophyta</taxon>
        <taxon>Tracheophyta</taxon>
        <taxon>Spermatophyta</taxon>
        <taxon>Magnoliopsida</taxon>
        <taxon>Liliopsida</taxon>
        <taxon>Poales</taxon>
        <taxon>Poaceae</taxon>
        <taxon>PACMAD clade</taxon>
        <taxon>Panicoideae</taxon>
        <taxon>Andropogonodae</taxon>
        <taxon>Andropogoneae</taxon>
        <taxon>Saccharinae</taxon>
        <taxon>Miscanthus</taxon>
    </lineage>
</organism>
<dbReference type="Pfam" id="PF20100">
    <property type="entry name" value="DUF6490"/>
    <property type="match status" value="1"/>
</dbReference>
<feature type="transmembrane region" description="Helical" evidence="1">
    <location>
        <begin position="146"/>
        <end position="166"/>
    </location>
</feature>
<feature type="transmembrane region" description="Helical" evidence="1">
    <location>
        <begin position="12"/>
        <end position="34"/>
    </location>
</feature>
<comment type="caution">
    <text evidence="2">The sequence shown here is derived from an EMBL/GenBank/DDBJ whole genome shotgun (WGS) entry which is preliminary data.</text>
</comment>
<dbReference type="Proteomes" id="UP000604825">
    <property type="component" value="Unassembled WGS sequence"/>
</dbReference>
<keyword evidence="3" id="KW-1185">Reference proteome</keyword>
<feature type="transmembrane region" description="Helical" evidence="1">
    <location>
        <begin position="104"/>
        <end position="125"/>
    </location>
</feature>
<feature type="transmembrane region" description="Helical" evidence="1">
    <location>
        <begin position="81"/>
        <end position="98"/>
    </location>
</feature>
<accession>A0A811S5K7</accession>
<feature type="transmembrane region" description="Helical" evidence="1">
    <location>
        <begin position="40"/>
        <end position="60"/>
    </location>
</feature>
<gene>
    <name evidence="2" type="ORF">NCGR_LOCUS61847</name>
</gene>
<reference evidence="2" key="1">
    <citation type="submission" date="2020-10" db="EMBL/GenBank/DDBJ databases">
        <authorList>
            <person name="Han B."/>
            <person name="Lu T."/>
            <person name="Zhao Q."/>
            <person name="Huang X."/>
            <person name="Zhao Y."/>
        </authorList>
    </citation>
    <scope>NUCLEOTIDE SEQUENCE</scope>
</reference>
<sequence length="231" mass="24807">MEHQRVAGVDAAGGLGRAGVVLLTVTGAAAAYRAAAAGDVAFVAFVIVSYSALLLLLRFLRADELAPPEAAVGRERLRRRVWALCMLLSVMFAWKFASVKPWPVAVGVWAAAAATSAGGFVLLFRPQRRLRKLEEGGSGRDAKIKAAVWALITTLLITAMFASYALGVAPLSCSRWASASRRATWHSPTTTPACRGLHGVRVLGISGFRDAHLVLPPSLRRPRSRRRAVRQ</sequence>
<keyword evidence="1" id="KW-1133">Transmembrane helix</keyword>